<evidence type="ECO:0000256" key="2">
    <source>
        <dbReference type="ARBA" id="ARBA00023203"/>
    </source>
</evidence>
<evidence type="ECO:0000313" key="3">
    <source>
        <dbReference type="EMBL" id="MEQ2161453.1"/>
    </source>
</evidence>
<accession>A0ABV0MQR4</accession>
<gene>
    <name evidence="3" type="ORF">GOODEAATRI_009745</name>
</gene>
<dbReference type="InterPro" id="IPR013998">
    <property type="entry name" value="Nebulin-like"/>
</dbReference>
<sequence>MTAGLRYTLIEYKKGSKESQAQYSLPLDMINLSHAKKAQALASDLDYRTKLHDYTIMSDDIKVQQAKKAYSLQSEIKYKKDSAKQLSNFHLSMDMIEVAHAKKAQSLVSDHDYRLSLHHYTSLPDDMKLQAAKRAYELQSEAGRLASDQEYRRDALSASGRYHLTPDMIHLVAAKNAQALASDQDYRKRLHEYTVLPDDMKVKWAKKAYNLQSELHYKESHLKEKGQQVGLRCVEDDPKMVHSLAASKLQSNLEYKRQSKEEHAHYNIRPDQPAFLLAKKSQAQASDITYRRKLHDYTCDPEQLNVRHAKQAYKLQSDVRHFPTQSFKSQCSTFIIKGVLS</sequence>
<dbReference type="PROSITE" id="PS51216">
    <property type="entry name" value="NEBULIN"/>
    <property type="match status" value="7"/>
</dbReference>
<dbReference type="SMART" id="SM00227">
    <property type="entry name" value="NEBU"/>
    <property type="match status" value="9"/>
</dbReference>
<name>A0ABV0MQR4_9TELE</name>
<dbReference type="Pfam" id="PF00880">
    <property type="entry name" value="Nebulin"/>
    <property type="match status" value="3"/>
</dbReference>
<keyword evidence="4" id="KW-1185">Reference proteome</keyword>
<organism evidence="3 4">
    <name type="scientific">Goodea atripinnis</name>
    <dbReference type="NCBI Taxonomy" id="208336"/>
    <lineage>
        <taxon>Eukaryota</taxon>
        <taxon>Metazoa</taxon>
        <taxon>Chordata</taxon>
        <taxon>Craniata</taxon>
        <taxon>Vertebrata</taxon>
        <taxon>Euteleostomi</taxon>
        <taxon>Actinopterygii</taxon>
        <taxon>Neopterygii</taxon>
        <taxon>Teleostei</taxon>
        <taxon>Neoteleostei</taxon>
        <taxon>Acanthomorphata</taxon>
        <taxon>Ovalentaria</taxon>
        <taxon>Atherinomorphae</taxon>
        <taxon>Cyprinodontiformes</taxon>
        <taxon>Goodeidae</taxon>
        <taxon>Goodea</taxon>
    </lineage>
</organism>
<comment type="caution">
    <text evidence="3">The sequence shown here is derived from an EMBL/GenBank/DDBJ whole genome shotgun (WGS) entry which is preliminary data.</text>
</comment>
<evidence type="ECO:0000313" key="4">
    <source>
        <dbReference type="Proteomes" id="UP001476798"/>
    </source>
</evidence>
<keyword evidence="1" id="KW-0677">Repeat</keyword>
<dbReference type="PANTHER" id="PTHR11039:SF64">
    <property type="entry name" value="NEBULIN-RELATED-ANCHORING PROTEIN-LIKE"/>
    <property type="match status" value="1"/>
</dbReference>
<reference evidence="3 4" key="1">
    <citation type="submission" date="2021-06" db="EMBL/GenBank/DDBJ databases">
        <authorList>
            <person name="Palmer J.M."/>
        </authorList>
    </citation>
    <scope>NUCLEOTIDE SEQUENCE [LARGE SCALE GENOMIC DNA]</scope>
    <source>
        <strain evidence="3 4">GA_2019</strain>
        <tissue evidence="3">Muscle</tissue>
    </source>
</reference>
<protein>
    <recommendedName>
        <fullName evidence="5">Nebulin-related anchoring protein</fullName>
    </recommendedName>
</protein>
<dbReference type="Proteomes" id="UP001476798">
    <property type="component" value="Unassembled WGS sequence"/>
</dbReference>
<dbReference type="EMBL" id="JAHRIO010010551">
    <property type="protein sequence ID" value="MEQ2161453.1"/>
    <property type="molecule type" value="Genomic_DNA"/>
</dbReference>
<evidence type="ECO:0008006" key="5">
    <source>
        <dbReference type="Google" id="ProtNLM"/>
    </source>
</evidence>
<dbReference type="InterPro" id="IPR000900">
    <property type="entry name" value="Nebulin_repeat"/>
</dbReference>
<dbReference type="PANTHER" id="PTHR11039">
    <property type="entry name" value="NEBULIN"/>
    <property type="match status" value="1"/>
</dbReference>
<keyword evidence="2" id="KW-0009">Actin-binding</keyword>
<dbReference type="PRINTS" id="PR00510">
    <property type="entry name" value="NEBULIN"/>
</dbReference>
<evidence type="ECO:0000256" key="1">
    <source>
        <dbReference type="ARBA" id="ARBA00022737"/>
    </source>
</evidence>
<dbReference type="InterPro" id="IPR055297">
    <property type="entry name" value="NEBU/NEBL"/>
</dbReference>
<proteinExistence type="predicted"/>